<dbReference type="AlphaFoldDB" id="A0A4V1W1U0"/>
<evidence type="ECO:0000256" key="13">
    <source>
        <dbReference type="HAMAP-Rule" id="MF_00409"/>
    </source>
</evidence>
<evidence type="ECO:0000256" key="9">
    <source>
        <dbReference type="ARBA" id="ARBA00022777"/>
    </source>
</evidence>
<dbReference type="GO" id="GO:0005524">
    <property type="term" value="F:ATP binding"/>
    <property type="evidence" value="ECO:0007669"/>
    <property type="project" value="UniProtKB-UniRule"/>
</dbReference>
<proteinExistence type="inferred from homology"/>
<evidence type="ECO:0000256" key="12">
    <source>
        <dbReference type="ARBA" id="ARBA00029757"/>
    </source>
</evidence>
<dbReference type="EMBL" id="CP048659">
    <property type="protein sequence ID" value="QOW45706.1"/>
    <property type="molecule type" value="Genomic_DNA"/>
</dbReference>
<dbReference type="InterPro" id="IPR003758">
    <property type="entry name" value="LpxK"/>
</dbReference>
<dbReference type="SUPFAM" id="SSF52540">
    <property type="entry name" value="P-loop containing nucleoside triphosphate hydrolases"/>
    <property type="match status" value="1"/>
</dbReference>
<evidence type="ECO:0000256" key="5">
    <source>
        <dbReference type="ARBA" id="ARBA00022516"/>
    </source>
</evidence>
<dbReference type="GO" id="GO:0009245">
    <property type="term" value="P:lipid A biosynthetic process"/>
    <property type="evidence" value="ECO:0007669"/>
    <property type="project" value="UniProtKB-UniRule"/>
</dbReference>
<evidence type="ECO:0000313" key="14">
    <source>
        <dbReference type="EMBL" id="QOW45706.1"/>
    </source>
</evidence>
<comment type="function">
    <text evidence="1 13">Transfers the gamma-phosphate of ATP to the 4'-position of a tetraacyldisaccharide 1-phosphate intermediate (termed DS-1-P) to form tetraacyldisaccharide 1,4'-bis-phosphate (lipid IVA).</text>
</comment>
<keyword evidence="10 13" id="KW-0067">ATP-binding</keyword>
<dbReference type="EC" id="2.7.1.130" evidence="3 13"/>
<dbReference type="Proteomes" id="UP000593966">
    <property type="component" value="Chromosome"/>
</dbReference>
<evidence type="ECO:0000256" key="6">
    <source>
        <dbReference type="ARBA" id="ARBA00022556"/>
    </source>
</evidence>
<dbReference type="PANTHER" id="PTHR42724">
    <property type="entry name" value="TETRAACYLDISACCHARIDE 4'-KINASE"/>
    <property type="match status" value="1"/>
</dbReference>
<dbReference type="HAMAP" id="MF_00409">
    <property type="entry name" value="LpxK"/>
    <property type="match status" value="1"/>
</dbReference>
<comment type="similarity">
    <text evidence="13">Belongs to the LpxK family.</text>
</comment>
<dbReference type="Pfam" id="PF02606">
    <property type="entry name" value="LpxK"/>
    <property type="match status" value="1"/>
</dbReference>
<name>A0A4V1W1U0_9GAMM</name>
<keyword evidence="7 13" id="KW-0808">Transferase</keyword>
<keyword evidence="15" id="KW-1185">Reference proteome</keyword>
<dbReference type="UniPathway" id="UPA00359">
    <property type="reaction ID" value="UER00482"/>
</dbReference>
<comment type="catalytic activity">
    <reaction evidence="13">
        <text>a lipid A disaccharide + ATP = a lipid IVA + ADP + H(+)</text>
        <dbReference type="Rhea" id="RHEA:67840"/>
        <dbReference type="ChEBI" id="CHEBI:15378"/>
        <dbReference type="ChEBI" id="CHEBI:30616"/>
        <dbReference type="ChEBI" id="CHEBI:176343"/>
        <dbReference type="ChEBI" id="CHEBI:176425"/>
        <dbReference type="ChEBI" id="CHEBI:456216"/>
        <dbReference type="EC" id="2.7.1.130"/>
    </reaction>
</comment>
<dbReference type="GO" id="GO:0009244">
    <property type="term" value="P:lipopolysaccharide core region biosynthetic process"/>
    <property type="evidence" value="ECO:0007669"/>
    <property type="project" value="TreeGrafter"/>
</dbReference>
<keyword evidence="6 13" id="KW-0441">Lipid A biosynthesis</keyword>
<dbReference type="PANTHER" id="PTHR42724:SF1">
    <property type="entry name" value="TETRAACYLDISACCHARIDE 4'-KINASE, MITOCHONDRIAL-RELATED"/>
    <property type="match status" value="1"/>
</dbReference>
<dbReference type="NCBIfam" id="TIGR00682">
    <property type="entry name" value="lpxK"/>
    <property type="match status" value="1"/>
</dbReference>
<evidence type="ECO:0000256" key="10">
    <source>
        <dbReference type="ARBA" id="ARBA00022840"/>
    </source>
</evidence>
<dbReference type="RefSeq" id="WP_130072605.1">
    <property type="nucleotide sequence ID" value="NZ_CP048659.1"/>
</dbReference>
<dbReference type="OrthoDB" id="9766423at2"/>
<gene>
    <name evidence="13" type="primary">lpxK</name>
    <name evidence="14" type="ORF">G0028_07260</name>
</gene>
<comment type="pathway">
    <text evidence="2 13">Glycolipid biosynthesis; lipid IV(A) biosynthesis; lipid IV(A) from (3R)-3-hydroxytetradecanoyl-[acyl-carrier-protein] and UDP-N-acetyl-alpha-D-glucosamine: step 6/6.</text>
</comment>
<dbReference type="GO" id="GO:0009029">
    <property type="term" value="F:lipid-A 4'-kinase activity"/>
    <property type="evidence" value="ECO:0007669"/>
    <property type="project" value="UniProtKB-UniRule"/>
</dbReference>
<dbReference type="GO" id="GO:0005886">
    <property type="term" value="C:plasma membrane"/>
    <property type="evidence" value="ECO:0007669"/>
    <property type="project" value="TreeGrafter"/>
</dbReference>
<evidence type="ECO:0000256" key="8">
    <source>
        <dbReference type="ARBA" id="ARBA00022741"/>
    </source>
</evidence>
<protein>
    <recommendedName>
        <fullName evidence="4 13">Tetraacyldisaccharide 4'-kinase</fullName>
        <ecNumber evidence="3 13">2.7.1.130</ecNumber>
    </recommendedName>
    <alternativeName>
        <fullName evidence="12 13">Lipid A 4'-kinase</fullName>
    </alternativeName>
</protein>
<evidence type="ECO:0000256" key="7">
    <source>
        <dbReference type="ARBA" id="ARBA00022679"/>
    </source>
</evidence>
<accession>A0A4V1W1U0</accession>
<evidence type="ECO:0000256" key="3">
    <source>
        <dbReference type="ARBA" id="ARBA00012071"/>
    </source>
</evidence>
<dbReference type="InterPro" id="IPR027417">
    <property type="entry name" value="P-loop_NTPase"/>
</dbReference>
<keyword evidence="5 13" id="KW-0444">Lipid biosynthesis</keyword>
<organism evidence="14 15">
    <name type="scientific">Acinetobacter piscicola</name>
    <dbReference type="NCBI Taxonomy" id="2006115"/>
    <lineage>
        <taxon>Bacteria</taxon>
        <taxon>Pseudomonadati</taxon>
        <taxon>Pseudomonadota</taxon>
        <taxon>Gammaproteobacteria</taxon>
        <taxon>Moraxellales</taxon>
        <taxon>Moraxellaceae</taxon>
        <taxon>Acinetobacter</taxon>
    </lineage>
</organism>
<sequence>MSIAQIIQNAWNRQAKWLIVLRPLSWLYRLGFVVNRQLYLSGIKQRYRAPVPVMIIGNITVGGSGKTPLLIHLVKYLQESGVRVGVISRGYGGNGPFPAQVTLDSVPETVGDEPCLIVQSTDVPMVVGSNRKASVELLLKQHELDLIISDDGLQHWALDRQIEWIVLDNNRGLGNEKLLPEGYLREPVSRLRQSTVIEHAHQPQSALNMHLEVAAPYLLNPSYDQAEIFDTSLDYYAVVGIGFPQRFYHTLESMGVQHFQCHEFPDHYDYEIQDLQFEDSNPIITTEKDAVKLLPLLKQHPHFQREIWVIPVEAVLSDECYHVLNQQLAELGIALSQGE</sequence>
<evidence type="ECO:0000256" key="11">
    <source>
        <dbReference type="ARBA" id="ARBA00023098"/>
    </source>
</evidence>
<feature type="binding site" evidence="13">
    <location>
        <begin position="60"/>
        <end position="67"/>
    </location>
    <ligand>
        <name>ATP</name>
        <dbReference type="ChEBI" id="CHEBI:30616"/>
    </ligand>
</feature>
<evidence type="ECO:0000256" key="1">
    <source>
        <dbReference type="ARBA" id="ARBA00002274"/>
    </source>
</evidence>
<keyword evidence="11 13" id="KW-0443">Lipid metabolism</keyword>
<reference evidence="14 15" key="1">
    <citation type="submission" date="2020-02" db="EMBL/GenBank/DDBJ databases">
        <title>Tigecycline-resistant Acinetobacter species from pigs and migratory birds.</title>
        <authorList>
            <person name="Chen C."/>
            <person name="Sun J."/>
            <person name="Liao X.-P."/>
            <person name="Liu Y.-H."/>
        </authorList>
    </citation>
    <scope>NUCLEOTIDE SEQUENCE [LARGE SCALE GENOMIC DNA]</scope>
    <source>
        <strain evidence="14 15">YH12207_T</strain>
    </source>
</reference>
<evidence type="ECO:0000256" key="4">
    <source>
        <dbReference type="ARBA" id="ARBA00016436"/>
    </source>
</evidence>
<evidence type="ECO:0000256" key="2">
    <source>
        <dbReference type="ARBA" id="ARBA00004870"/>
    </source>
</evidence>
<keyword evidence="9 13" id="KW-0418">Kinase</keyword>
<evidence type="ECO:0000313" key="15">
    <source>
        <dbReference type="Proteomes" id="UP000593966"/>
    </source>
</evidence>
<keyword evidence="8 13" id="KW-0547">Nucleotide-binding</keyword>